<gene>
    <name evidence="1" type="ORF">HBN54_000919</name>
</gene>
<name>A0ABX1HDS7_9BACT</name>
<protein>
    <recommendedName>
        <fullName evidence="3">XRE family transcriptional regulator</fullName>
    </recommendedName>
</protein>
<sequence>MSRPELDTMRLEDADAEQKAWEDLCAWVQQHAKFIRISQVALMAGMSVEMAQALLLRDRDKTRIPRTSQRLEALLDVFTRPPFGYVSHVHEEK</sequence>
<comment type="caution">
    <text evidence="1">The sequence shown here is derived from an EMBL/GenBank/DDBJ whole genome shotgun (WGS) entry which is preliminary data.</text>
</comment>
<evidence type="ECO:0000313" key="2">
    <source>
        <dbReference type="Proteomes" id="UP000717634"/>
    </source>
</evidence>
<reference evidence="1 2" key="1">
    <citation type="submission" date="2020-03" db="EMBL/GenBank/DDBJ databases">
        <title>Genomic Encyclopedia of Type Strains, Phase IV (KMG-V): Genome sequencing to study the core and pangenomes of soil and plant-associated prokaryotes.</title>
        <authorList>
            <person name="Whitman W."/>
        </authorList>
    </citation>
    <scope>NUCLEOTIDE SEQUENCE [LARGE SCALE GENOMIC DNA]</scope>
    <source>
        <strain evidence="1 2">1B</strain>
    </source>
</reference>
<accession>A0ABX1HDS7</accession>
<evidence type="ECO:0008006" key="3">
    <source>
        <dbReference type="Google" id="ProtNLM"/>
    </source>
</evidence>
<keyword evidence="2" id="KW-1185">Reference proteome</keyword>
<dbReference type="EMBL" id="JAAVTK010000002">
    <property type="protein sequence ID" value="NKI88332.1"/>
    <property type="molecule type" value="Genomic_DNA"/>
</dbReference>
<dbReference type="Proteomes" id="UP000717634">
    <property type="component" value="Unassembled WGS sequence"/>
</dbReference>
<organism evidence="1 2">
    <name type="scientific">Hymenobacter artigasi</name>
    <dbReference type="NCBI Taxonomy" id="2719616"/>
    <lineage>
        <taxon>Bacteria</taxon>
        <taxon>Pseudomonadati</taxon>
        <taxon>Bacteroidota</taxon>
        <taxon>Cytophagia</taxon>
        <taxon>Cytophagales</taxon>
        <taxon>Hymenobacteraceae</taxon>
        <taxon>Hymenobacter</taxon>
    </lineage>
</organism>
<proteinExistence type="predicted"/>
<evidence type="ECO:0000313" key="1">
    <source>
        <dbReference type="EMBL" id="NKI88332.1"/>
    </source>
</evidence>
<dbReference type="RefSeq" id="WP_168671970.1">
    <property type="nucleotide sequence ID" value="NZ_JAAVTK010000002.1"/>
</dbReference>